<evidence type="ECO:0000313" key="3">
    <source>
        <dbReference type="EMBL" id="MBC2604429.1"/>
    </source>
</evidence>
<dbReference type="GO" id="GO:0003677">
    <property type="term" value="F:DNA binding"/>
    <property type="evidence" value="ECO:0007669"/>
    <property type="project" value="InterPro"/>
</dbReference>
<reference evidence="3 4" key="1">
    <citation type="submission" date="2020-07" db="EMBL/GenBank/DDBJ databases">
        <authorList>
            <person name="Feng X."/>
        </authorList>
    </citation>
    <scope>NUCLEOTIDE SEQUENCE [LARGE SCALE GENOMIC DNA]</scope>
    <source>
        <strain evidence="3 4">JCM14086</strain>
    </source>
</reference>
<protein>
    <submittedName>
        <fullName evidence="3">Transposase</fullName>
    </submittedName>
</protein>
<keyword evidence="4" id="KW-1185">Reference proteome</keyword>
<dbReference type="GO" id="GO:0006313">
    <property type="term" value="P:DNA transposition"/>
    <property type="evidence" value="ECO:0007669"/>
    <property type="project" value="InterPro"/>
</dbReference>
<gene>
    <name evidence="3" type="ORF">H5P30_21825</name>
</gene>
<dbReference type="GO" id="GO:0004803">
    <property type="term" value="F:transposase activity"/>
    <property type="evidence" value="ECO:0007669"/>
    <property type="project" value="InterPro"/>
</dbReference>
<evidence type="ECO:0000313" key="4">
    <source>
        <dbReference type="Proteomes" id="UP000525652"/>
    </source>
</evidence>
<dbReference type="AlphaFoldDB" id="A0A7X1E6N0"/>
<dbReference type="RefSeq" id="WP_185695042.1">
    <property type="nucleotide sequence ID" value="NZ_JACHVA010000143.1"/>
</dbReference>
<sequence length="169" mass="19252">MRQKWIRKTDRTPFATTPGQLDLSKTSPKPTAILGQYIRRSVISDHRILALEGNRVRIRIKNRDTGSFEPRVMNGVEFVRRFLLHALPERFHRIRYRGFLHARGKPRLLWLQLLLDAKLQPAMASAPARCQTPTTPGIHTGPWTGDRLPALRMPHAQNQKDAPGPSSPS</sequence>
<dbReference type="PANTHER" id="PTHR37023">
    <property type="entry name" value="TRANSPOSASE"/>
    <property type="match status" value="1"/>
</dbReference>
<accession>A0A7X1E6N0</accession>
<dbReference type="EMBL" id="JACHVA010000143">
    <property type="protein sequence ID" value="MBC2604429.1"/>
    <property type="molecule type" value="Genomic_DNA"/>
</dbReference>
<evidence type="ECO:0000256" key="1">
    <source>
        <dbReference type="SAM" id="MobiDB-lite"/>
    </source>
</evidence>
<name>A0A7X1E6N0_9BACT</name>
<dbReference type="InterPro" id="IPR007069">
    <property type="entry name" value="Transposase_32"/>
</dbReference>
<dbReference type="PANTHER" id="PTHR37023:SF1">
    <property type="entry name" value="ISSOD25 TRANSPOSASE TNPA_ISSOD25"/>
    <property type="match status" value="1"/>
</dbReference>
<dbReference type="Pfam" id="PF04986">
    <property type="entry name" value="Y2_Tnp"/>
    <property type="match status" value="1"/>
</dbReference>
<feature type="domain" description="Transposase IS801/IS1294" evidence="2">
    <location>
        <begin position="32"/>
        <end position="102"/>
    </location>
</feature>
<evidence type="ECO:0000259" key="2">
    <source>
        <dbReference type="Pfam" id="PF04986"/>
    </source>
</evidence>
<feature type="region of interest" description="Disordered" evidence="1">
    <location>
        <begin position="127"/>
        <end position="169"/>
    </location>
</feature>
<dbReference type="Proteomes" id="UP000525652">
    <property type="component" value="Unassembled WGS sequence"/>
</dbReference>
<organism evidence="3 4">
    <name type="scientific">Puniceicoccus vermicola</name>
    <dbReference type="NCBI Taxonomy" id="388746"/>
    <lineage>
        <taxon>Bacteria</taxon>
        <taxon>Pseudomonadati</taxon>
        <taxon>Verrucomicrobiota</taxon>
        <taxon>Opitutia</taxon>
        <taxon>Puniceicoccales</taxon>
        <taxon>Puniceicoccaceae</taxon>
        <taxon>Puniceicoccus</taxon>
    </lineage>
</organism>
<proteinExistence type="predicted"/>
<comment type="caution">
    <text evidence="3">The sequence shown here is derived from an EMBL/GenBank/DDBJ whole genome shotgun (WGS) entry which is preliminary data.</text>
</comment>